<dbReference type="InterPro" id="IPR012337">
    <property type="entry name" value="RNaseH-like_sf"/>
</dbReference>
<dbReference type="PANTHER" id="PTHR47765:SF2">
    <property type="entry name" value="EXONUCLEASE MUT-7 HOMOLOG"/>
    <property type="match status" value="1"/>
</dbReference>
<dbReference type="InterPro" id="IPR036397">
    <property type="entry name" value="RNaseH_sf"/>
</dbReference>
<keyword evidence="3" id="KW-1185">Reference proteome</keyword>
<comment type="caution">
    <text evidence="2">The sequence shown here is derived from an EMBL/GenBank/DDBJ whole genome shotgun (WGS) entry which is preliminary data.</text>
</comment>
<evidence type="ECO:0000313" key="3">
    <source>
        <dbReference type="Proteomes" id="UP000886520"/>
    </source>
</evidence>
<dbReference type="SUPFAM" id="SSF53098">
    <property type="entry name" value="Ribonuclease H-like"/>
    <property type="match status" value="1"/>
</dbReference>
<feature type="domain" description="3'-5' exonuclease" evidence="1">
    <location>
        <begin position="360"/>
        <end position="535"/>
    </location>
</feature>
<dbReference type="Pfam" id="PF01612">
    <property type="entry name" value="DNA_pol_A_exo1"/>
    <property type="match status" value="1"/>
</dbReference>
<dbReference type="EMBL" id="JABFUD020000023">
    <property type="protein sequence ID" value="KAI5061358.1"/>
    <property type="molecule type" value="Genomic_DNA"/>
</dbReference>
<protein>
    <recommendedName>
        <fullName evidence="1">3'-5' exonuclease domain-containing protein</fullName>
    </recommendedName>
</protein>
<dbReference type="Gene3D" id="3.30.420.10">
    <property type="entry name" value="Ribonuclease H-like superfamily/Ribonuclease H"/>
    <property type="match status" value="1"/>
</dbReference>
<dbReference type="Proteomes" id="UP000886520">
    <property type="component" value="Chromosome 23"/>
</dbReference>
<dbReference type="GO" id="GO:0008408">
    <property type="term" value="F:3'-5' exonuclease activity"/>
    <property type="evidence" value="ECO:0007669"/>
    <property type="project" value="InterPro"/>
</dbReference>
<evidence type="ECO:0000259" key="1">
    <source>
        <dbReference type="Pfam" id="PF01612"/>
    </source>
</evidence>
<dbReference type="GO" id="GO:0003676">
    <property type="term" value="F:nucleic acid binding"/>
    <property type="evidence" value="ECO:0007669"/>
    <property type="project" value="InterPro"/>
</dbReference>
<dbReference type="PANTHER" id="PTHR47765">
    <property type="entry name" value="3'-5' EXONUCLEASE DOMAIN-CONTAINING PROTEIN"/>
    <property type="match status" value="1"/>
</dbReference>
<evidence type="ECO:0000313" key="2">
    <source>
        <dbReference type="EMBL" id="KAI5061358.1"/>
    </source>
</evidence>
<dbReference type="AlphaFoldDB" id="A0A9D4Z3R7"/>
<organism evidence="2 3">
    <name type="scientific">Adiantum capillus-veneris</name>
    <name type="common">Maidenhair fern</name>
    <dbReference type="NCBI Taxonomy" id="13818"/>
    <lineage>
        <taxon>Eukaryota</taxon>
        <taxon>Viridiplantae</taxon>
        <taxon>Streptophyta</taxon>
        <taxon>Embryophyta</taxon>
        <taxon>Tracheophyta</taxon>
        <taxon>Polypodiopsida</taxon>
        <taxon>Polypodiidae</taxon>
        <taxon>Polypodiales</taxon>
        <taxon>Pteridineae</taxon>
        <taxon>Pteridaceae</taxon>
        <taxon>Vittarioideae</taxon>
        <taxon>Adiantum</taxon>
    </lineage>
</organism>
<dbReference type="InterPro" id="IPR052408">
    <property type="entry name" value="Exonuclease_MUT-7-like"/>
</dbReference>
<gene>
    <name evidence="2" type="ORF">GOP47_0023863</name>
</gene>
<reference evidence="2" key="1">
    <citation type="submission" date="2021-01" db="EMBL/GenBank/DDBJ databases">
        <title>Adiantum capillus-veneris genome.</title>
        <authorList>
            <person name="Fang Y."/>
            <person name="Liao Q."/>
        </authorList>
    </citation>
    <scope>NUCLEOTIDE SEQUENCE</scope>
    <source>
        <strain evidence="2">H3</strain>
        <tissue evidence="2">Leaf</tissue>
    </source>
</reference>
<dbReference type="OrthoDB" id="10261556at2759"/>
<accession>A0A9D4Z3R7</accession>
<name>A0A9D4Z3R7_ADICA</name>
<dbReference type="GO" id="GO:0006139">
    <property type="term" value="P:nucleobase-containing compound metabolic process"/>
    <property type="evidence" value="ECO:0007669"/>
    <property type="project" value="InterPro"/>
</dbReference>
<proteinExistence type="predicted"/>
<sequence>MDSSEEKKNTCTTIILHPLANFSSSHPSVFVWDLKQNFIHGKGKSTAKFHAIRKQIIQSLPSSPAPGPATFVIHCLEALALIEVPYSEGLGHLLTSALNRVGMESRSPQDFHLAKKHAASLVCKALKGERILDPRIIVKTIEVFDVQMLDIAGALSITNDNRILQAENFIEPLVVSLIKSHSYNIATSLIKHLHLPQYSSQSFLARMVDDGDLRLAGQWASHLGKDMLCCLVQYCTSIGMFKEAYKYVQHYQLSDTFPEARHLCKRSSLPTVLVKGLWGRASSTLDEELHLPQDLRKVTLHSEGQGDGEESVALKPPSCAARLKNRPVDWTIEMQQYNIAESEAIKYIQITDVMPLEKIIWVDSLKELDFATQHLREASLVGIDCEWKAIREKTFCINKVSVLQIATREFVFILDLVSLSRQHGRCLSACIESIFCSPAVLKLGYAVYNDLEQLLQSYSELDCFHRCESVLDLQIVAGRGIKGGLSGLAKAVLGKSMDKRMRMTDWERRPLSMKQLHYAALDAAVLLPIFDHIDSKSGKTVSHIDWKLHVDHFKAQKTYLKPQAHEDDVESSSSPSQG</sequence>
<dbReference type="InterPro" id="IPR002562">
    <property type="entry name" value="3'-5'_exonuclease_dom"/>
</dbReference>